<dbReference type="EMBL" id="JAGGKG010000007">
    <property type="protein sequence ID" value="MBP1905232.1"/>
    <property type="molecule type" value="Genomic_DNA"/>
</dbReference>
<keyword evidence="3" id="KW-1185">Reference proteome</keyword>
<organism evidence="2 3">
    <name type="scientific">Paenibacillus turicensis</name>
    <dbReference type="NCBI Taxonomy" id="160487"/>
    <lineage>
        <taxon>Bacteria</taxon>
        <taxon>Bacillati</taxon>
        <taxon>Bacillota</taxon>
        <taxon>Bacilli</taxon>
        <taxon>Bacillales</taxon>
        <taxon>Paenibacillaceae</taxon>
        <taxon>Paenibacillus</taxon>
    </lineage>
</organism>
<dbReference type="RefSeq" id="WP_210088866.1">
    <property type="nucleotide sequence ID" value="NZ_JAGGKG010000007.1"/>
</dbReference>
<dbReference type="Gene3D" id="3.50.50.60">
    <property type="entry name" value="FAD/NAD(P)-binding domain"/>
    <property type="match status" value="1"/>
</dbReference>
<dbReference type="PANTHER" id="PTHR13847">
    <property type="entry name" value="SARCOSINE DEHYDROGENASE-RELATED"/>
    <property type="match status" value="1"/>
</dbReference>
<gene>
    <name evidence="2" type="ORF">J2Z32_001860</name>
</gene>
<evidence type="ECO:0000259" key="1">
    <source>
        <dbReference type="Pfam" id="PF01266"/>
    </source>
</evidence>
<evidence type="ECO:0000313" key="3">
    <source>
        <dbReference type="Proteomes" id="UP001519272"/>
    </source>
</evidence>
<name>A0ABS4FRN7_9BACL</name>
<accession>A0ABS4FRN7</accession>
<feature type="domain" description="FAD dependent oxidoreductase" evidence="1">
    <location>
        <begin position="30"/>
        <end position="385"/>
    </location>
</feature>
<dbReference type="InterPro" id="IPR006076">
    <property type="entry name" value="FAD-dep_OxRdtase"/>
</dbReference>
<dbReference type="Proteomes" id="UP001519272">
    <property type="component" value="Unassembled WGS sequence"/>
</dbReference>
<proteinExistence type="predicted"/>
<protein>
    <submittedName>
        <fullName evidence="2">Glycine/D-amino acid oxidase-like deaminating enzyme</fullName>
    </submittedName>
</protein>
<dbReference type="PANTHER" id="PTHR13847:SF201">
    <property type="entry name" value="PUTATIBE OXIDOREDUCTASE"/>
    <property type="match status" value="1"/>
</dbReference>
<dbReference type="Gene3D" id="3.30.9.10">
    <property type="entry name" value="D-Amino Acid Oxidase, subunit A, domain 2"/>
    <property type="match status" value="1"/>
</dbReference>
<dbReference type="InterPro" id="IPR036188">
    <property type="entry name" value="FAD/NAD-bd_sf"/>
</dbReference>
<dbReference type="SUPFAM" id="SSF51905">
    <property type="entry name" value="FAD/NAD(P)-binding domain"/>
    <property type="match status" value="1"/>
</dbReference>
<reference evidence="2 3" key="1">
    <citation type="submission" date="2021-03" db="EMBL/GenBank/DDBJ databases">
        <title>Genomic Encyclopedia of Type Strains, Phase IV (KMG-IV): sequencing the most valuable type-strain genomes for metagenomic binning, comparative biology and taxonomic classification.</title>
        <authorList>
            <person name="Goeker M."/>
        </authorList>
    </citation>
    <scope>NUCLEOTIDE SEQUENCE [LARGE SCALE GENOMIC DNA]</scope>
    <source>
        <strain evidence="2 3">DSM 14349</strain>
    </source>
</reference>
<evidence type="ECO:0000313" key="2">
    <source>
        <dbReference type="EMBL" id="MBP1905232.1"/>
    </source>
</evidence>
<sequence>MKLHYGQYYWTTTLKQEISYPELQEDITCDVLVVGGGMGGVTCAYQLSKQGFDTVLIEENEIASGSTQTNTGLLQFCSDKMLTSFIHTIGEELAVHFYQLSLDAVKQLVEISSNLSEDARILPRKSLYLASSPEDVELLQEEYNNLQRFKFPVEWWDKQKVKSHFSFHNEAALYSGGDAKANPYVFVKELSQLTAKHGARIFEKSKLTSLKCEQDHVIVYVGKHRIQSKKVIFATGYTTQEFKPDRGADLVASYVIVTDIIPELQRHWFEDSLIWETARPYFYIRTSEDGRIIAGGLDEPLPPNGLEEVRYLHKSKQLLDKVHEMFPMFTEAKAEYSWGAVFGGTRDGLPFIGPHYKYPNCYFLQGYGGNGTVCSMIGANLLTDLISGKDRPDAAMFDLMRGSKK</sequence>
<dbReference type="Pfam" id="PF01266">
    <property type="entry name" value="DAO"/>
    <property type="match status" value="1"/>
</dbReference>
<comment type="caution">
    <text evidence="2">The sequence shown here is derived from an EMBL/GenBank/DDBJ whole genome shotgun (WGS) entry which is preliminary data.</text>
</comment>